<evidence type="ECO:0000313" key="1">
    <source>
        <dbReference type="EMBL" id="RLE08130.1"/>
    </source>
</evidence>
<comment type="caution">
    <text evidence="1">The sequence shown here is derived from an EMBL/GenBank/DDBJ whole genome shotgun (WGS) entry which is preliminary data.</text>
</comment>
<accession>A0A662D4N8</accession>
<dbReference type="Proteomes" id="UP000277457">
    <property type="component" value="Unassembled WGS sequence"/>
</dbReference>
<organism evidence="1 2">
    <name type="scientific">Aerophobetes bacterium</name>
    <dbReference type="NCBI Taxonomy" id="2030807"/>
    <lineage>
        <taxon>Bacteria</taxon>
        <taxon>Candidatus Aerophobota</taxon>
    </lineage>
</organism>
<reference evidence="1 2" key="1">
    <citation type="submission" date="2018-06" db="EMBL/GenBank/DDBJ databases">
        <title>Extensive metabolic versatility and redundancy in microbially diverse, dynamic hydrothermal sediments.</title>
        <authorList>
            <person name="Dombrowski N."/>
            <person name="Teske A."/>
            <person name="Baker B.J."/>
        </authorList>
    </citation>
    <scope>NUCLEOTIDE SEQUENCE [LARGE SCALE GENOMIC DNA]</scope>
    <source>
        <strain evidence="1">B7_G13</strain>
    </source>
</reference>
<dbReference type="AlphaFoldDB" id="A0A662D4N8"/>
<evidence type="ECO:0008006" key="3">
    <source>
        <dbReference type="Google" id="ProtNLM"/>
    </source>
</evidence>
<protein>
    <recommendedName>
        <fullName evidence="3">DUF91 domain-containing protein</fullName>
    </recommendedName>
</protein>
<proteinExistence type="predicted"/>
<name>A0A662D4N8_UNCAE</name>
<evidence type="ECO:0000313" key="2">
    <source>
        <dbReference type="Proteomes" id="UP000277457"/>
    </source>
</evidence>
<dbReference type="EMBL" id="QMPY01000043">
    <property type="protein sequence ID" value="RLE08130.1"/>
    <property type="molecule type" value="Genomic_DNA"/>
</dbReference>
<gene>
    <name evidence="1" type="ORF">DRZ78_01655</name>
</gene>
<sequence length="135" mass="15742">MEARHTQLLPEERKLWDAFLRLYGREWDRYEYRVLVGPARPVLPGTAPEFRRMVEEVSRKRIDVIGWKGSEPTIFEVKPFAGSTALGQLLAYRSLWAQDHHWEGKIGLAVVTNDVHPADREVFERFGVRIFLVPL</sequence>